<dbReference type="Pfam" id="PF00534">
    <property type="entry name" value="Glycos_transf_1"/>
    <property type="match status" value="1"/>
</dbReference>
<dbReference type="CDD" id="cd03809">
    <property type="entry name" value="GT4_MtfB-like"/>
    <property type="match status" value="1"/>
</dbReference>
<protein>
    <submittedName>
        <fullName evidence="4">Glycosyltransferase family 1 protein</fullName>
    </submittedName>
</protein>
<name>A0A2T2XIW1_9FIRM</name>
<dbReference type="AlphaFoldDB" id="A0A2T2XIW1"/>
<accession>A0A2T2XIW1</accession>
<evidence type="ECO:0000256" key="1">
    <source>
        <dbReference type="ARBA" id="ARBA00022679"/>
    </source>
</evidence>
<evidence type="ECO:0000313" key="5">
    <source>
        <dbReference type="Proteomes" id="UP000242972"/>
    </source>
</evidence>
<dbReference type="EMBL" id="PXYW01000009">
    <property type="protein sequence ID" value="PSR34400.1"/>
    <property type="molecule type" value="Genomic_DNA"/>
</dbReference>
<sequence length="366" mass="41041">MKIAMDVSVMESCRTGTEEYTEGLVWGLHHAGTSVVSMGRGHSPILPDQPCLGLPHQRSRSWWQKWWWENLGLLKVPSDVSLVHIPYLTHPPRRLAVPTVVTVHDLIPFRLQEYHKKFHERAYFNMVQRRLPLASHLIAISQTTMRDIQELFPDLVSKVTVIPNGVHPTFFESVSAVAVDSTVREFGLFKHPRLLYVGGYDSRKNVHTLVTAVNQVFRQRRDGQLILVGALNHPEVTQWVNTLNMQEFVVLTPSISREVLAALYHAADLFVFPSTYEGFGLGPAQAMAAGIPVVASNIAAVMEVVGDAGVLVEPLSVEGWMDGISRVLDSPSLAQKMAARGRARAEDFAWKRVALQYHTLYSRLVR</sequence>
<dbReference type="PANTHER" id="PTHR46401">
    <property type="entry name" value="GLYCOSYLTRANSFERASE WBBK-RELATED"/>
    <property type="match status" value="1"/>
</dbReference>
<evidence type="ECO:0000313" key="4">
    <source>
        <dbReference type="EMBL" id="PSR34400.1"/>
    </source>
</evidence>
<dbReference type="InterPro" id="IPR001296">
    <property type="entry name" value="Glyco_trans_1"/>
</dbReference>
<dbReference type="GO" id="GO:0016757">
    <property type="term" value="F:glycosyltransferase activity"/>
    <property type="evidence" value="ECO:0007669"/>
    <property type="project" value="InterPro"/>
</dbReference>
<dbReference type="PANTHER" id="PTHR46401:SF2">
    <property type="entry name" value="GLYCOSYLTRANSFERASE WBBK-RELATED"/>
    <property type="match status" value="1"/>
</dbReference>
<comment type="caution">
    <text evidence="4">The sequence shown here is derived from an EMBL/GenBank/DDBJ whole genome shotgun (WGS) entry which is preliminary data.</text>
</comment>
<organism evidence="4 5">
    <name type="scientific">Sulfobacillus benefaciens</name>
    <dbReference type="NCBI Taxonomy" id="453960"/>
    <lineage>
        <taxon>Bacteria</taxon>
        <taxon>Bacillati</taxon>
        <taxon>Bacillota</taxon>
        <taxon>Clostridia</taxon>
        <taxon>Eubacteriales</taxon>
        <taxon>Clostridiales Family XVII. Incertae Sedis</taxon>
        <taxon>Sulfobacillus</taxon>
    </lineage>
</organism>
<gene>
    <name evidence="4" type="ORF">C7B46_05650</name>
</gene>
<dbReference type="GO" id="GO:0009103">
    <property type="term" value="P:lipopolysaccharide biosynthetic process"/>
    <property type="evidence" value="ECO:0007669"/>
    <property type="project" value="TreeGrafter"/>
</dbReference>
<dbReference type="SUPFAM" id="SSF53756">
    <property type="entry name" value="UDP-Glycosyltransferase/glycogen phosphorylase"/>
    <property type="match status" value="1"/>
</dbReference>
<keyword evidence="1 4" id="KW-0808">Transferase</keyword>
<evidence type="ECO:0000259" key="2">
    <source>
        <dbReference type="Pfam" id="PF00534"/>
    </source>
</evidence>
<proteinExistence type="predicted"/>
<evidence type="ECO:0000259" key="3">
    <source>
        <dbReference type="Pfam" id="PF13439"/>
    </source>
</evidence>
<feature type="domain" description="Glycosyl transferase family 1" evidence="2">
    <location>
        <begin position="191"/>
        <end position="343"/>
    </location>
</feature>
<dbReference type="InterPro" id="IPR028098">
    <property type="entry name" value="Glyco_trans_4-like_N"/>
</dbReference>
<dbReference type="Gene3D" id="3.40.50.2000">
    <property type="entry name" value="Glycogen Phosphorylase B"/>
    <property type="match status" value="2"/>
</dbReference>
<feature type="domain" description="Glycosyltransferase subfamily 4-like N-terminal" evidence="3">
    <location>
        <begin position="16"/>
        <end position="168"/>
    </location>
</feature>
<reference evidence="4 5" key="1">
    <citation type="journal article" date="2014" name="BMC Genomics">
        <title>Comparison of environmental and isolate Sulfobacillus genomes reveals diverse carbon, sulfur, nitrogen, and hydrogen metabolisms.</title>
        <authorList>
            <person name="Justice N.B."/>
            <person name="Norman A."/>
            <person name="Brown C.T."/>
            <person name="Singh A."/>
            <person name="Thomas B.C."/>
            <person name="Banfield J.F."/>
        </authorList>
    </citation>
    <scope>NUCLEOTIDE SEQUENCE [LARGE SCALE GENOMIC DNA]</scope>
    <source>
        <strain evidence="4">AMDSBA4</strain>
    </source>
</reference>
<dbReference type="Proteomes" id="UP000242972">
    <property type="component" value="Unassembled WGS sequence"/>
</dbReference>
<dbReference type="Pfam" id="PF13439">
    <property type="entry name" value="Glyco_transf_4"/>
    <property type="match status" value="1"/>
</dbReference>